<comment type="caution">
    <text evidence="1">The sequence shown here is derived from an EMBL/GenBank/DDBJ whole genome shotgun (WGS) entry which is preliminary data.</text>
</comment>
<name>A0A918C3J6_9ACTN</name>
<dbReference type="EMBL" id="BMTU01000016">
    <property type="protein sequence ID" value="GGR03937.1"/>
    <property type="molecule type" value="Genomic_DNA"/>
</dbReference>
<proteinExistence type="predicted"/>
<evidence type="ECO:0000313" key="2">
    <source>
        <dbReference type="Proteomes" id="UP000656732"/>
    </source>
</evidence>
<reference evidence="1" key="2">
    <citation type="submission" date="2020-09" db="EMBL/GenBank/DDBJ databases">
        <authorList>
            <person name="Sun Q."/>
            <person name="Ohkuma M."/>
        </authorList>
    </citation>
    <scope>NUCLEOTIDE SEQUENCE</scope>
    <source>
        <strain evidence="1">JCM 4403</strain>
    </source>
</reference>
<evidence type="ECO:0000313" key="1">
    <source>
        <dbReference type="EMBL" id="GGR03937.1"/>
    </source>
</evidence>
<accession>A0A918C3J6</accession>
<dbReference type="AlphaFoldDB" id="A0A918C3J6"/>
<sequence length="82" mass="8823">MPRAEVRGFERLVSDERWQLSQRVVPKAPVRPRMAANADMATGGAGCDRQRTGSAALGDLTAANPVIVVVSQCSLQVAEWDT</sequence>
<gene>
    <name evidence="1" type="ORF">GCM10010280_60050</name>
</gene>
<reference evidence="1" key="1">
    <citation type="journal article" date="2014" name="Int. J. Syst. Evol. Microbiol.">
        <title>Complete genome sequence of Corynebacterium casei LMG S-19264T (=DSM 44701T), isolated from a smear-ripened cheese.</title>
        <authorList>
            <consortium name="US DOE Joint Genome Institute (JGI-PGF)"/>
            <person name="Walter F."/>
            <person name="Albersmeier A."/>
            <person name="Kalinowski J."/>
            <person name="Ruckert C."/>
        </authorList>
    </citation>
    <scope>NUCLEOTIDE SEQUENCE</scope>
    <source>
        <strain evidence="1">JCM 4403</strain>
    </source>
</reference>
<protein>
    <submittedName>
        <fullName evidence="1">Uncharacterized protein</fullName>
    </submittedName>
</protein>
<keyword evidence="2" id="KW-1185">Reference proteome</keyword>
<organism evidence="1 2">
    <name type="scientific">Streptomyces pilosus</name>
    <dbReference type="NCBI Taxonomy" id="28893"/>
    <lineage>
        <taxon>Bacteria</taxon>
        <taxon>Bacillati</taxon>
        <taxon>Actinomycetota</taxon>
        <taxon>Actinomycetes</taxon>
        <taxon>Kitasatosporales</taxon>
        <taxon>Streptomycetaceae</taxon>
        <taxon>Streptomyces</taxon>
    </lineage>
</organism>
<dbReference type="Proteomes" id="UP000656732">
    <property type="component" value="Unassembled WGS sequence"/>
</dbReference>